<proteinExistence type="predicted"/>
<accession>A0A7H8QIY1</accession>
<evidence type="ECO:0000256" key="1">
    <source>
        <dbReference type="SAM" id="MobiDB-lite"/>
    </source>
</evidence>
<dbReference type="RefSeq" id="XP_035340086.1">
    <property type="nucleotide sequence ID" value="XM_035484193.1"/>
</dbReference>
<feature type="region of interest" description="Disordered" evidence="1">
    <location>
        <begin position="127"/>
        <end position="164"/>
    </location>
</feature>
<keyword evidence="3" id="KW-1185">Reference proteome</keyword>
<dbReference type="AlphaFoldDB" id="A0A7H8QIY1"/>
<evidence type="ECO:0000313" key="2">
    <source>
        <dbReference type="EMBL" id="QKX53907.1"/>
    </source>
</evidence>
<evidence type="ECO:0000313" key="3">
    <source>
        <dbReference type="Proteomes" id="UP000509510"/>
    </source>
</evidence>
<sequence>MKTQRYTGKVVDTMPIYSSDAVHREVTLQLRIDRELADGRKELLVSYPINGSIFLCGQDDTYHYLNDFEGTLTNPPPPTCCVRPLYNYELVVAIPKPFAKQLDSHTYQIPEIGWDYEKERIFSYFSESKNDSPPGGSLEPNYEEESDRQEDQQSKPIEEGTSEVTCFINENIEKTLEKWDKEVGGNVDEVVQQYFENPDAVQGQL</sequence>
<dbReference type="EMBL" id="CP055898">
    <property type="protein sequence ID" value="QKX53907.1"/>
    <property type="molecule type" value="Genomic_DNA"/>
</dbReference>
<reference evidence="3" key="1">
    <citation type="submission" date="2020-06" db="EMBL/GenBank/DDBJ databases">
        <title>A chromosome-scale genome assembly of Talaromyces rugulosus W13939.</title>
        <authorList>
            <person name="Wang B."/>
            <person name="Guo L."/>
            <person name="Ye K."/>
            <person name="Wang L."/>
        </authorList>
    </citation>
    <scope>NUCLEOTIDE SEQUENCE [LARGE SCALE GENOMIC DNA]</scope>
    <source>
        <strain evidence="3">W13939</strain>
    </source>
</reference>
<dbReference type="KEGG" id="trg:TRUGW13939_00987"/>
<name>A0A7H8QIY1_TALRU</name>
<feature type="compositionally biased region" description="Basic and acidic residues" evidence="1">
    <location>
        <begin position="149"/>
        <end position="158"/>
    </location>
</feature>
<dbReference type="Proteomes" id="UP000509510">
    <property type="component" value="Chromosome I"/>
</dbReference>
<gene>
    <name evidence="2" type="ORF">TRUGW13939_00987</name>
</gene>
<organism evidence="2 3">
    <name type="scientific">Talaromyces rugulosus</name>
    <name type="common">Penicillium rugulosum</name>
    <dbReference type="NCBI Taxonomy" id="121627"/>
    <lineage>
        <taxon>Eukaryota</taxon>
        <taxon>Fungi</taxon>
        <taxon>Dikarya</taxon>
        <taxon>Ascomycota</taxon>
        <taxon>Pezizomycotina</taxon>
        <taxon>Eurotiomycetes</taxon>
        <taxon>Eurotiomycetidae</taxon>
        <taxon>Eurotiales</taxon>
        <taxon>Trichocomaceae</taxon>
        <taxon>Talaromyces</taxon>
        <taxon>Talaromyces sect. Islandici</taxon>
    </lineage>
</organism>
<dbReference type="GeneID" id="55988500"/>
<protein>
    <submittedName>
        <fullName evidence="2">Uncharacterized protein</fullName>
    </submittedName>
</protein>